<dbReference type="InterPro" id="IPR009061">
    <property type="entry name" value="DNA-bd_dom_put_sf"/>
</dbReference>
<dbReference type="PANTHER" id="PTHR30204">
    <property type="entry name" value="REDOX-CYCLING DRUG-SENSING TRANSCRIPTIONAL ACTIVATOR SOXR"/>
    <property type="match status" value="1"/>
</dbReference>
<dbReference type="Proteomes" id="UP001595699">
    <property type="component" value="Unassembled WGS sequence"/>
</dbReference>
<keyword evidence="4" id="KW-1185">Reference proteome</keyword>
<dbReference type="PANTHER" id="PTHR30204:SF98">
    <property type="entry name" value="HTH-TYPE TRANSCRIPTIONAL REGULATOR ADHR"/>
    <property type="match status" value="1"/>
</dbReference>
<evidence type="ECO:0000313" key="4">
    <source>
        <dbReference type="Proteomes" id="UP001595699"/>
    </source>
</evidence>
<dbReference type="PRINTS" id="PR00040">
    <property type="entry name" value="HTHMERR"/>
</dbReference>
<dbReference type="InterPro" id="IPR000551">
    <property type="entry name" value="MerR-type_HTH_dom"/>
</dbReference>
<sequence>MNDDLETCGIDEITPDVDGPLTIGQVATLTGLSAHTLRWYEREGLLQDVDRDAYGNRQYTRSDLRRLTMLMRLRTTGMPVSEMQRYAQLLRGGDDTEPERAKLLEQHRDRVLGHIADLHRDLDMINRKIASYRHAKPPALSA</sequence>
<comment type="caution">
    <text evidence="3">The sequence shown here is derived from an EMBL/GenBank/DDBJ whole genome shotgun (WGS) entry which is preliminary data.</text>
</comment>
<dbReference type="Gene3D" id="1.10.1660.10">
    <property type="match status" value="1"/>
</dbReference>
<reference evidence="4" key="1">
    <citation type="journal article" date="2019" name="Int. J. Syst. Evol. Microbiol.">
        <title>The Global Catalogue of Microorganisms (GCM) 10K type strain sequencing project: providing services to taxonomists for standard genome sequencing and annotation.</title>
        <authorList>
            <consortium name="The Broad Institute Genomics Platform"/>
            <consortium name="The Broad Institute Genome Sequencing Center for Infectious Disease"/>
            <person name="Wu L."/>
            <person name="Ma J."/>
        </authorList>
    </citation>
    <scope>NUCLEOTIDE SEQUENCE [LARGE SCALE GENOMIC DNA]</scope>
    <source>
        <strain evidence="4">CGMCC 4.7241</strain>
    </source>
</reference>
<gene>
    <name evidence="3" type="ORF">ACFOUW_06775</name>
</gene>
<dbReference type="RefSeq" id="WP_307782700.1">
    <property type="nucleotide sequence ID" value="NZ_JAFBCM010000001.1"/>
</dbReference>
<organism evidence="3 4">
    <name type="scientific">Tenggerimyces flavus</name>
    <dbReference type="NCBI Taxonomy" id="1708749"/>
    <lineage>
        <taxon>Bacteria</taxon>
        <taxon>Bacillati</taxon>
        <taxon>Actinomycetota</taxon>
        <taxon>Actinomycetes</taxon>
        <taxon>Propionibacteriales</taxon>
        <taxon>Nocardioidaceae</taxon>
        <taxon>Tenggerimyces</taxon>
    </lineage>
</organism>
<dbReference type="SUPFAM" id="SSF46955">
    <property type="entry name" value="Putative DNA-binding domain"/>
    <property type="match status" value="1"/>
</dbReference>
<dbReference type="PROSITE" id="PS50937">
    <property type="entry name" value="HTH_MERR_2"/>
    <property type="match status" value="1"/>
</dbReference>
<evidence type="ECO:0000256" key="1">
    <source>
        <dbReference type="ARBA" id="ARBA00023125"/>
    </source>
</evidence>
<evidence type="ECO:0000313" key="3">
    <source>
        <dbReference type="EMBL" id="MFC3760535.1"/>
    </source>
</evidence>
<dbReference type="PROSITE" id="PS00552">
    <property type="entry name" value="HTH_MERR_1"/>
    <property type="match status" value="1"/>
</dbReference>
<dbReference type="SMART" id="SM00422">
    <property type="entry name" value="HTH_MERR"/>
    <property type="match status" value="1"/>
</dbReference>
<proteinExistence type="predicted"/>
<keyword evidence="1" id="KW-0238">DNA-binding</keyword>
<evidence type="ECO:0000259" key="2">
    <source>
        <dbReference type="PROSITE" id="PS50937"/>
    </source>
</evidence>
<protein>
    <submittedName>
        <fullName evidence="3">MerR family transcriptional regulator</fullName>
    </submittedName>
</protein>
<dbReference type="EMBL" id="JBHRZH010000005">
    <property type="protein sequence ID" value="MFC3760535.1"/>
    <property type="molecule type" value="Genomic_DNA"/>
</dbReference>
<dbReference type="CDD" id="cd01109">
    <property type="entry name" value="HTH_YyaN"/>
    <property type="match status" value="1"/>
</dbReference>
<dbReference type="InterPro" id="IPR047057">
    <property type="entry name" value="MerR_fam"/>
</dbReference>
<accession>A0ABV7Y5J2</accession>
<dbReference type="Pfam" id="PF13411">
    <property type="entry name" value="MerR_1"/>
    <property type="match status" value="1"/>
</dbReference>
<feature type="domain" description="HTH merR-type" evidence="2">
    <location>
        <begin position="20"/>
        <end position="89"/>
    </location>
</feature>
<name>A0ABV7Y5J2_9ACTN</name>